<dbReference type="FunFam" id="3.30.70.1730:FF:000005">
    <property type="entry name" value="Ribosome assembly factor mrt4"/>
    <property type="match status" value="1"/>
</dbReference>
<dbReference type="SUPFAM" id="SSF160369">
    <property type="entry name" value="Ribosomal protein L10-like"/>
    <property type="match status" value="1"/>
</dbReference>
<dbReference type="GO" id="GO:0000956">
    <property type="term" value="P:nuclear-transcribed mRNA catabolic process"/>
    <property type="evidence" value="ECO:0007669"/>
    <property type="project" value="TreeGrafter"/>
</dbReference>
<dbReference type="InterPro" id="IPR033867">
    <property type="entry name" value="Mrt4"/>
</dbReference>
<dbReference type="PANTHER" id="PTHR45841:SF1">
    <property type="entry name" value="MRNA TURNOVER PROTEIN 4 HOMOLOG"/>
    <property type="match status" value="1"/>
</dbReference>
<feature type="domain" description="Large ribosomal subunit protein uL10-like insertion" evidence="8">
    <location>
        <begin position="125"/>
        <end position="202"/>
    </location>
</feature>
<dbReference type="InterPro" id="IPR001790">
    <property type="entry name" value="Ribosomal_uL10"/>
</dbReference>
<dbReference type="PANTHER" id="PTHR45841">
    <property type="entry name" value="MRNA TURNOVER PROTEIN 4 MRTO4"/>
    <property type="match status" value="1"/>
</dbReference>
<sequence>MPRTKRNKVISLTKTTRKTREHKTGLLDKVRAAAEEFPYIWIIQIQSDRATFLHEVRELWKGSKIFYGKIKVLSFALGTSPETELRPGLSQLAKRLSGRVGILLTATPPQEVLDWFATHSRKDYARGGTKATEDIVLPEGPVMIRTDPPETLPHNMETQLRALGMPTELKRGVPTLLREYTVCKKGQTLTAESAQILKHLVIQMSEFRITPLAYWSAEKSSVVETNGGIKARKEKSKGEGRKSSGAKDVDMDDNDKEDVDDDEDVEIDDDDEDDDEEDGVAAGDKVTSSMMLPAGI</sequence>
<feature type="region of interest" description="Disordered" evidence="7">
    <location>
        <begin position="229"/>
        <end position="296"/>
    </location>
</feature>
<organism evidence="9 10">
    <name type="scientific">Tilletia horrida</name>
    <dbReference type="NCBI Taxonomy" id="155126"/>
    <lineage>
        <taxon>Eukaryota</taxon>
        <taxon>Fungi</taxon>
        <taxon>Dikarya</taxon>
        <taxon>Basidiomycota</taxon>
        <taxon>Ustilaginomycotina</taxon>
        <taxon>Exobasidiomycetes</taxon>
        <taxon>Tilletiales</taxon>
        <taxon>Tilletiaceae</taxon>
        <taxon>Tilletia</taxon>
    </lineage>
</organism>
<evidence type="ECO:0000256" key="1">
    <source>
        <dbReference type="ARBA" id="ARBA00004046"/>
    </source>
</evidence>
<dbReference type="Pfam" id="PF17777">
    <property type="entry name" value="RL10P_insert"/>
    <property type="match status" value="1"/>
</dbReference>
<reference evidence="9" key="1">
    <citation type="journal article" date="2023" name="PhytoFront">
        <title>Draft Genome Resources of Seven Strains of Tilletia horrida, Causal Agent of Kernel Smut of Rice.</title>
        <authorList>
            <person name="Khanal S."/>
            <person name="Antony Babu S."/>
            <person name="Zhou X.G."/>
        </authorList>
    </citation>
    <scope>NUCLEOTIDE SEQUENCE</scope>
    <source>
        <strain evidence="9">TX6</strain>
    </source>
</reference>
<comment type="subunit">
    <text evidence="3 6">Associates with the pre-60S ribosomal particle.</text>
</comment>
<keyword evidence="6" id="KW-0690">Ribosome biogenesis</keyword>
<dbReference type="InterPro" id="IPR043164">
    <property type="entry name" value="Ribosomal_uL10-like_insert_sf"/>
</dbReference>
<comment type="subcellular location">
    <subcellularLocation>
        <location evidence="6">Cytoplasm</location>
    </subcellularLocation>
    <subcellularLocation>
        <location evidence="6">Nucleus</location>
        <location evidence="6">Nucleolus</location>
    </subcellularLocation>
</comment>
<dbReference type="FunFam" id="3.90.105.20:FF:000003">
    <property type="entry name" value="Ribosome assembly factor mrt4"/>
    <property type="match status" value="1"/>
</dbReference>
<dbReference type="GO" id="GO:0005737">
    <property type="term" value="C:cytoplasm"/>
    <property type="evidence" value="ECO:0007669"/>
    <property type="project" value="UniProtKB-SubCell"/>
</dbReference>
<evidence type="ECO:0000256" key="7">
    <source>
        <dbReference type="SAM" id="MobiDB-lite"/>
    </source>
</evidence>
<dbReference type="CDD" id="cd05796">
    <property type="entry name" value="Ribosomal_P0_like"/>
    <property type="match status" value="1"/>
</dbReference>
<evidence type="ECO:0000259" key="8">
    <source>
        <dbReference type="Pfam" id="PF17777"/>
    </source>
</evidence>
<dbReference type="GO" id="GO:0030687">
    <property type="term" value="C:preribosome, large subunit precursor"/>
    <property type="evidence" value="ECO:0007669"/>
    <property type="project" value="TreeGrafter"/>
</dbReference>
<evidence type="ECO:0000256" key="2">
    <source>
        <dbReference type="ARBA" id="ARBA00008889"/>
    </source>
</evidence>
<dbReference type="GO" id="GO:0000027">
    <property type="term" value="P:ribosomal large subunit assembly"/>
    <property type="evidence" value="ECO:0007669"/>
    <property type="project" value="InterPro"/>
</dbReference>
<evidence type="ECO:0000313" key="10">
    <source>
        <dbReference type="Proteomes" id="UP001176517"/>
    </source>
</evidence>
<evidence type="ECO:0000313" key="9">
    <source>
        <dbReference type="EMBL" id="KAK0545678.1"/>
    </source>
</evidence>
<evidence type="ECO:0000256" key="5">
    <source>
        <dbReference type="ARBA" id="ARBA00023242"/>
    </source>
</evidence>
<dbReference type="Pfam" id="PF00466">
    <property type="entry name" value="Ribosomal_L10"/>
    <property type="match status" value="1"/>
</dbReference>
<proteinExistence type="inferred from homology"/>
<gene>
    <name evidence="9" type="primary">MRT4</name>
    <name evidence="9" type="ORF">OC846_005564</name>
</gene>
<keyword evidence="10" id="KW-1185">Reference proteome</keyword>
<evidence type="ECO:0000256" key="3">
    <source>
        <dbReference type="ARBA" id="ARBA00011117"/>
    </source>
</evidence>
<name>A0AAN6GQB1_9BASI</name>
<protein>
    <recommendedName>
        <fullName evidence="6">Ribosome assembly factor mrt4</fullName>
    </recommendedName>
</protein>
<dbReference type="InterPro" id="IPR040637">
    <property type="entry name" value="Ribosomal_uL10-like_insert"/>
</dbReference>
<keyword evidence="5 6" id="KW-0539">Nucleus</keyword>
<evidence type="ECO:0000256" key="6">
    <source>
        <dbReference type="RuleBase" id="RU364039"/>
    </source>
</evidence>
<dbReference type="GO" id="GO:0006364">
    <property type="term" value="P:rRNA processing"/>
    <property type="evidence" value="ECO:0007669"/>
    <property type="project" value="TreeGrafter"/>
</dbReference>
<dbReference type="InterPro" id="IPR043141">
    <property type="entry name" value="Ribosomal_uL10-like_sf"/>
</dbReference>
<dbReference type="GO" id="GO:0005730">
    <property type="term" value="C:nucleolus"/>
    <property type="evidence" value="ECO:0007669"/>
    <property type="project" value="UniProtKB-SubCell"/>
</dbReference>
<dbReference type="InterPro" id="IPR051742">
    <property type="entry name" value="Ribosome_Assembly_uL10"/>
</dbReference>
<comment type="function">
    <text evidence="1 6">Component of the ribosome assembly machinery. Nuclear paralog of the ribosomal protein P0, it binds pre-60S subunits at an early stage of assembly in the nucleolus, and is replaced by P0 in cytoplasmic pre-60S subunits and mature 80S ribosomes.</text>
</comment>
<dbReference type="Gene3D" id="3.30.70.1730">
    <property type="match status" value="1"/>
</dbReference>
<dbReference type="AlphaFoldDB" id="A0AAN6GQB1"/>
<accession>A0AAN6GQB1</accession>
<comment type="similarity">
    <text evidence="2 6">Belongs to the universal ribosomal protein uL10 family.</text>
</comment>
<dbReference type="Gene3D" id="3.90.105.20">
    <property type="match status" value="1"/>
</dbReference>
<feature type="compositionally biased region" description="Basic and acidic residues" evidence="7">
    <location>
        <begin position="236"/>
        <end position="249"/>
    </location>
</feature>
<dbReference type="Proteomes" id="UP001176517">
    <property type="component" value="Unassembled WGS sequence"/>
</dbReference>
<evidence type="ECO:0000256" key="4">
    <source>
        <dbReference type="ARBA" id="ARBA00022490"/>
    </source>
</evidence>
<dbReference type="EMBL" id="JAPDMZ010000221">
    <property type="protein sequence ID" value="KAK0545678.1"/>
    <property type="molecule type" value="Genomic_DNA"/>
</dbReference>
<feature type="compositionally biased region" description="Acidic residues" evidence="7">
    <location>
        <begin position="250"/>
        <end position="279"/>
    </location>
</feature>
<keyword evidence="4 6" id="KW-0963">Cytoplasm</keyword>
<comment type="caution">
    <text evidence="9">The sequence shown here is derived from an EMBL/GenBank/DDBJ whole genome shotgun (WGS) entry which is preliminary data.</text>
</comment>
<dbReference type="GO" id="GO:0003723">
    <property type="term" value="F:RNA binding"/>
    <property type="evidence" value="ECO:0007669"/>
    <property type="project" value="TreeGrafter"/>
</dbReference>